<evidence type="ECO:0000259" key="14">
    <source>
        <dbReference type="PROSITE" id="PS50259"/>
    </source>
</evidence>
<evidence type="ECO:0000256" key="7">
    <source>
        <dbReference type="ARBA" id="ARBA00023040"/>
    </source>
</evidence>
<keyword evidence="9 15" id="KW-0675">Receptor</keyword>
<dbReference type="PROSITE" id="PS50259">
    <property type="entry name" value="G_PROTEIN_RECEP_F3_4"/>
    <property type="match status" value="1"/>
</dbReference>
<sequence>MQGVSLLFFLLLLPLILWWMLKAKCPLTSQRDLSEWTNHFKPGDYLFGGIITARKALTPRYLFNQIPSSQRLRWNRKLHIWYLLSFLIASREINRNPLILPNITLGYNVHDNHFNAEMNAEALLDLLSAGEANVPNYKCGRHKNLLAVFEGTDSDLSRHIANMVSIYKIPQISYAFVSNDLNNKKQFPFFYRMLPKEGIQYAGIVKMIQYFRWNSVALVAPESDNGETFLKTLRPLLAQNGICALFSQSVSGYSTNQFMLTFDLYLKWKQVNVFLYYAETMLQTSYFYGMAFIDKVLKVSITPSLEKVWVVTAMGDLTFNMWYQDFQHVHSIFTISIQTKKWIKDDADHFFPSILQFGNKAFPCSFAKHPFSVKGWLRCRENEKMESLKPKEIEASLSMDSHHIYNSVWAVARALSAALISISKRRMLKEDGKTSEPKRIQPWQFHPFLQTPQFYNNSMDGVYLGKNGKLAADFDIVNWLWFPNKSVARVKFGSYVRQRSQEPIFVIDQEAALWPQRFNKSLPPSRCVESCQSGYFRESQEGKPMCCYNCVPCEEGTFSSQEDADYCTKCPEDQCPNKGRDKCLLKEITYLAFSDNLGTILTSLAFFLTSITTLVLAIFIKYRETPIVKANNRDLSYILLTSLLLSFLSAFLFIGRPKRATCLLRQTAFSIIFSVAVSSVLAKTITVVLAFLATKPGNRVRKWLGKSLTNSIIFSTSSVQVVICSAWLVVSPPFPDSDMQSQPGKIVLQCNEGSLIMFYVTLGYMGFLAAICFIVAFLARNLPGAFNEAKLISFSMLVFCSVWVSFVPAYLSSKGKYMVAVQVFSILASSAGLLGCIFISKCYIMLLRPALNAKEQLTVKT</sequence>
<feature type="signal peptide" evidence="13">
    <location>
        <begin position="1"/>
        <end position="23"/>
    </location>
</feature>
<dbReference type="PANTHER" id="PTHR24061">
    <property type="entry name" value="CALCIUM-SENSING RECEPTOR-RELATED"/>
    <property type="match status" value="1"/>
</dbReference>
<keyword evidence="5 13" id="KW-0732">Signal</keyword>
<dbReference type="Gene3D" id="3.40.50.2300">
    <property type="match status" value="2"/>
</dbReference>
<dbReference type="AlphaFoldDB" id="A0AAW1BTP2"/>
<reference evidence="15 16" key="1">
    <citation type="journal article" date="2024" name="Proc. Natl. Acad. Sci. U.S.A.">
        <title>The genetic regulatory architecture and epigenomic basis for age-related changes in rattlesnake venom.</title>
        <authorList>
            <person name="Hogan M.P."/>
            <person name="Holding M.L."/>
            <person name="Nystrom G.S."/>
            <person name="Colston T.J."/>
            <person name="Bartlett D.A."/>
            <person name="Mason A.J."/>
            <person name="Ellsworth S.A."/>
            <person name="Rautsaw R.M."/>
            <person name="Lawrence K.C."/>
            <person name="Strickland J.L."/>
            <person name="He B."/>
            <person name="Fraser P."/>
            <person name="Margres M.J."/>
            <person name="Gilbert D.M."/>
            <person name="Gibbs H.L."/>
            <person name="Parkinson C.L."/>
            <person name="Rokyta D.R."/>
        </authorList>
    </citation>
    <scope>NUCLEOTIDE SEQUENCE [LARGE SCALE GENOMIC DNA]</scope>
    <source>
        <strain evidence="15">DRR0105</strain>
    </source>
</reference>
<name>A0AAW1BTP2_CROAD</name>
<keyword evidence="3" id="KW-1003">Cell membrane</keyword>
<dbReference type="GO" id="GO:0005886">
    <property type="term" value="C:plasma membrane"/>
    <property type="evidence" value="ECO:0007669"/>
    <property type="project" value="UniProtKB-SubCell"/>
</dbReference>
<comment type="subcellular location">
    <subcellularLocation>
        <location evidence="1">Cell membrane</location>
        <topology evidence="1">Multi-pass membrane protein</topology>
    </subcellularLocation>
</comment>
<dbReference type="PRINTS" id="PR00248">
    <property type="entry name" value="GPCRMGR"/>
</dbReference>
<evidence type="ECO:0000256" key="13">
    <source>
        <dbReference type="SAM" id="SignalP"/>
    </source>
</evidence>
<dbReference type="InterPro" id="IPR028082">
    <property type="entry name" value="Peripla_BP_I"/>
</dbReference>
<evidence type="ECO:0000313" key="16">
    <source>
        <dbReference type="Proteomes" id="UP001474421"/>
    </source>
</evidence>
<comment type="similarity">
    <text evidence="2">Belongs to the G-protein coupled receptor 3 family.</text>
</comment>
<keyword evidence="10" id="KW-0325">Glycoprotein</keyword>
<evidence type="ECO:0000256" key="4">
    <source>
        <dbReference type="ARBA" id="ARBA00022692"/>
    </source>
</evidence>
<dbReference type="InterPro" id="IPR009030">
    <property type="entry name" value="Growth_fac_rcpt_cys_sf"/>
</dbReference>
<proteinExistence type="inferred from homology"/>
<dbReference type="PANTHER" id="PTHR24061:SF599">
    <property type="entry name" value="G-PROTEIN COUPLED RECEPTORS FAMILY 3 PROFILE DOMAIN-CONTAINING PROTEIN"/>
    <property type="match status" value="1"/>
</dbReference>
<dbReference type="InterPro" id="IPR000068">
    <property type="entry name" value="GPCR_3_Ca_sens_rcpt-rel"/>
</dbReference>
<evidence type="ECO:0000256" key="1">
    <source>
        <dbReference type="ARBA" id="ARBA00004651"/>
    </source>
</evidence>
<evidence type="ECO:0000256" key="9">
    <source>
        <dbReference type="ARBA" id="ARBA00023170"/>
    </source>
</evidence>
<keyword evidence="8 12" id="KW-0472">Membrane</keyword>
<feature type="transmembrane region" description="Helical" evidence="12">
    <location>
        <begin position="756"/>
        <end position="779"/>
    </location>
</feature>
<dbReference type="InterPro" id="IPR004073">
    <property type="entry name" value="GPCR_3_vmron_rcpt_2"/>
</dbReference>
<dbReference type="InterPro" id="IPR000337">
    <property type="entry name" value="GPCR_3"/>
</dbReference>
<dbReference type="Gene3D" id="2.10.50.30">
    <property type="entry name" value="GPCR, family 3, nine cysteines domain"/>
    <property type="match status" value="1"/>
</dbReference>
<evidence type="ECO:0000256" key="10">
    <source>
        <dbReference type="ARBA" id="ARBA00023180"/>
    </source>
</evidence>
<dbReference type="Pfam" id="PF01094">
    <property type="entry name" value="ANF_receptor"/>
    <property type="match status" value="1"/>
</dbReference>
<dbReference type="InterPro" id="IPR038550">
    <property type="entry name" value="GPCR_3_9-Cys_sf"/>
</dbReference>
<feature type="transmembrane region" description="Helical" evidence="12">
    <location>
        <begin position="634"/>
        <end position="655"/>
    </location>
</feature>
<dbReference type="FunFam" id="2.10.50.30:FF:000002">
    <property type="entry name" value="Vomeronasal 2 receptor, h1"/>
    <property type="match status" value="1"/>
</dbReference>
<feature type="transmembrane region" description="Helical" evidence="12">
    <location>
        <begin position="667"/>
        <end position="692"/>
    </location>
</feature>
<feature type="transmembrane region" description="Helical" evidence="12">
    <location>
        <begin position="791"/>
        <end position="811"/>
    </location>
</feature>
<dbReference type="EMBL" id="JAOTOJ010000002">
    <property type="protein sequence ID" value="KAK9405397.1"/>
    <property type="molecule type" value="Genomic_DNA"/>
</dbReference>
<dbReference type="InterPro" id="IPR017979">
    <property type="entry name" value="GPCR_3_CS"/>
</dbReference>
<gene>
    <name evidence="15" type="ORF">NXF25_004171</name>
</gene>
<dbReference type="Pfam" id="PF00003">
    <property type="entry name" value="7tm_3"/>
    <property type="match status" value="1"/>
</dbReference>
<evidence type="ECO:0000256" key="12">
    <source>
        <dbReference type="SAM" id="Phobius"/>
    </source>
</evidence>
<keyword evidence="7" id="KW-0297">G-protein coupled receptor</keyword>
<feature type="chain" id="PRO_5043620650" evidence="13">
    <location>
        <begin position="24"/>
        <end position="861"/>
    </location>
</feature>
<dbReference type="Pfam" id="PF07562">
    <property type="entry name" value="NCD3G"/>
    <property type="match status" value="1"/>
</dbReference>
<accession>A0AAW1BTP2</accession>
<organism evidence="15 16">
    <name type="scientific">Crotalus adamanteus</name>
    <name type="common">Eastern diamondback rattlesnake</name>
    <dbReference type="NCBI Taxonomy" id="8729"/>
    <lineage>
        <taxon>Eukaryota</taxon>
        <taxon>Metazoa</taxon>
        <taxon>Chordata</taxon>
        <taxon>Craniata</taxon>
        <taxon>Vertebrata</taxon>
        <taxon>Euteleostomi</taxon>
        <taxon>Lepidosauria</taxon>
        <taxon>Squamata</taxon>
        <taxon>Bifurcata</taxon>
        <taxon>Unidentata</taxon>
        <taxon>Episquamata</taxon>
        <taxon>Toxicofera</taxon>
        <taxon>Serpentes</taxon>
        <taxon>Colubroidea</taxon>
        <taxon>Viperidae</taxon>
        <taxon>Crotalinae</taxon>
        <taxon>Crotalus</taxon>
    </lineage>
</organism>
<keyword evidence="11" id="KW-0807">Transducer</keyword>
<evidence type="ECO:0000256" key="11">
    <source>
        <dbReference type="ARBA" id="ARBA00023224"/>
    </source>
</evidence>
<dbReference type="GO" id="GO:0004930">
    <property type="term" value="F:G protein-coupled receptor activity"/>
    <property type="evidence" value="ECO:0007669"/>
    <property type="project" value="UniProtKB-KW"/>
</dbReference>
<evidence type="ECO:0000256" key="8">
    <source>
        <dbReference type="ARBA" id="ARBA00023136"/>
    </source>
</evidence>
<feature type="transmembrane region" description="Helical" evidence="12">
    <location>
        <begin position="817"/>
        <end position="839"/>
    </location>
</feature>
<keyword evidence="4 12" id="KW-0812">Transmembrane</keyword>
<comment type="caution">
    <text evidence="15">The sequence shown here is derived from an EMBL/GenBank/DDBJ whole genome shotgun (WGS) entry which is preliminary data.</text>
</comment>
<dbReference type="InterPro" id="IPR001828">
    <property type="entry name" value="ANF_lig-bd_rcpt"/>
</dbReference>
<evidence type="ECO:0000256" key="2">
    <source>
        <dbReference type="ARBA" id="ARBA00007242"/>
    </source>
</evidence>
<dbReference type="SUPFAM" id="SSF57184">
    <property type="entry name" value="Growth factor receptor domain"/>
    <property type="match status" value="1"/>
</dbReference>
<protein>
    <submittedName>
        <fullName evidence="15">Type-2 vomeronasal receptor</fullName>
    </submittedName>
</protein>
<feature type="transmembrane region" description="Helical" evidence="12">
    <location>
        <begin position="712"/>
        <end position="730"/>
    </location>
</feature>
<dbReference type="SUPFAM" id="SSF53822">
    <property type="entry name" value="Periplasmic binding protein-like I"/>
    <property type="match status" value="1"/>
</dbReference>
<dbReference type="Proteomes" id="UP001474421">
    <property type="component" value="Unassembled WGS sequence"/>
</dbReference>
<evidence type="ECO:0000256" key="5">
    <source>
        <dbReference type="ARBA" id="ARBA00022729"/>
    </source>
</evidence>
<evidence type="ECO:0000256" key="3">
    <source>
        <dbReference type="ARBA" id="ARBA00022475"/>
    </source>
</evidence>
<dbReference type="CDD" id="cd15283">
    <property type="entry name" value="7tmC_V2R_pheromone"/>
    <property type="match status" value="1"/>
</dbReference>
<feature type="transmembrane region" description="Helical" evidence="12">
    <location>
        <begin position="600"/>
        <end position="622"/>
    </location>
</feature>
<evidence type="ECO:0000256" key="6">
    <source>
        <dbReference type="ARBA" id="ARBA00022989"/>
    </source>
</evidence>
<evidence type="ECO:0000313" key="15">
    <source>
        <dbReference type="EMBL" id="KAK9405397.1"/>
    </source>
</evidence>
<dbReference type="PRINTS" id="PR01535">
    <property type="entry name" value="VOMERONASL2R"/>
</dbReference>
<keyword evidence="16" id="KW-1185">Reference proteome</keyword>
<dbReference type="InterPro" id="IPR011500">
    <property type="entry name" value="GPCR_3_9-Cys_dom"/>
</dbReference>
<dbReference type="PROSITE" id="PS00981">
    <property type="entry name" value="G_PROTEIN_RECEP_F3_3"/>
    <property type="match status" value="1"/>
</dbReference>
<dbReference type="InterPro" id="IPR017978">
    <property type="entry name" value="GPCR_3_C"/>
</dbReference>
<feature type="domain" description="G-protein coupled receptors family 3 profile" evidence="14">
    <location>
        <begin position="597"/>
        <end position="861"/>
    </location>
</feature>
<keyword evidence="6 12" id="KW-1133">Transmembrane helix</keyword>